<dbReference type="AlphaFoldDB" id="A0A327Z5M1"/>
<dbReference type="GO" id="GO:0006310">
    <property type="term" value="P:DNA recombination"/>
    <property type="evidence" value="ECO:0007669"/>
    <property type="project" value="InterPro"/>
</dbReference>
<dbReference type="Gene3D" id="2.40.50.140">
    <property type="entry name" value="Nucleic acid-binding proteins"/>
    <property type="match status" value="1"/>
</dbReference>
<dbReference type="Pfam" id="PF01068">
    <property type="entry name" value="DNA_ligase_A_M"/>
    <property type="match status" value="1"/>
</dbReference>
<dbReference type="InterPro" id="IPR012309">
    <property type="entry name" value="DNA_ligase_ATP-dep_C"/>
</dbReference>
<dbReference type="CDD" id="cd07906">
    <property type="entry name" value="Adenylation_DNA_ligase_LigD_LigC"/>
    <property type="match status" value="1"/>
</dbReference>
<dbReference type="GO" id="GO:0003910">
    <property type="term" value="F:DNA ligase (ATP) activity"/>
    <property type="evidence" value="ECO:0007669"/>
    <property type="project" value="UniProtKB-EC"/>
</dbReference>
<keyword evidence="7" id="KW-1185">Reference proteome</keyword>
<comment type="similarity">
    <text evidence="1">Belongs to the ATP-dependent DNA ligase family.</text>
</comment>
<dbReference type="Pfam" id="PF04679">
    <property type="entry name" value="DNA_ligase_A_C"/>
    <property type="match status" value="1"/>
</dbReference>
<dbReference type="NCBIfam" id="TIGR02779">
    <property type="entry name" value="NHEJ_ligase_lig"/>
    <property type="match status" value="1"/>
</dbReference>
<dbReference type="EMBL" id="QLMJ01000014">
    <property type="protein sequence ID" value="RAK31904.1"/>
    <property type="molecule type" value="Genomic_DNA"/>
</dbReference>
<name>A0A327Z5M1_9ACTN</name>
<dbReference type="CDD" id="cd07971">
    <property type="entry name" value="OBF_DNA_ligase_LigD"/>
    <property type="match status" value="1"/>
</dbReference>
<keyword evidence="3" id="KW-0436">Ligase</keyword>
<evidence type="ECO:0000256" key="2">
    <source>
        <dbReference type="ARBA" id="ARBA00012727"/>
    </source>
</evidence>
<dbReference type="EC" id="6.5.1.1" evidence="2"/>
<dbReference type="SUPFAM" id="SSF56091">
    <property type="entry name" value="DNA ligase/mRNA capping enzyme, catalytic domain"/>
    <property type="match status" value="1"/>
</dbReference>
<accession>A0A327Z5M1</accession>
<dbReference type="Gene3D" id="3.30.1490.70">
    <property type="match status" value="1"/>
</dbReference>
<dbReference type="PANTHER" id="PTHR45674">
    <property type="entry name" value="DNA LIGASE 1/3 FAMILY MEMBER"/>
    <property type="match status" value="1"/>
</dbReference>
<evidence type="ECO:0000256" key="3">
    <source>
        <dbReference type="ARBA" id="ARBA00022598"/>
    </source>
</evidence>
<protein>
    <recommendedName>
        <fullName evidence="2">DNA ligase (ATP)</fullName>
        <ecNumber evidence="2">6.5.1.1</ecNumber>
    </recommendedName>
</protein>
<dbReference type="Proteomes" id="UP000249341">
    <property type="component" value="Unassembled WGS sequence"/>
</dbReference>
<organism evidence="6 7">
    <name type="scientific">Actinoplanes lutulentus</name>
    <dbReference type="NCBI Taxonomy" id="1287878"/>
    <lineage>
        <taxon>Bacteria</taxon>
        <taxon>Bacillati</taxon>
        <taxon>Actinomycetota</taxon>
        <taxon>Actinomycetes</taxon>
        <taxon>Micromonosporales</taxon>
        <taxon>Micromonosporaceae</taxon>
        <taxon>Actinoplanes</taxon>
    </lineage>
</organism>
<dbReference type="Gene3D" id="3.30.470.30">
    <property type="entry name" value="DNA ligase/mRNA capping enzyme"/>
    <property type="match status" value="1"/>
</dbReference>
<evidence type="ECO:0000313" key="6">
    <source>
        <dbReference type="EMBL" id="RAK31904.1"/>
    </source>
</evidence>
<evidence type="ECO:0000256" key="1">
    <source>
        <dbReference type="ARBA" id="ARBA00007572"/>
    </source>
</evidence>
<comment type="caution">
    <text evidence="6">The sequence shown here is derived from an EMBL/GenBank/DDBJ whole genome shotgun (WGS) entry which is preliminary data.</text>
</comment>
<reference evidence="6 7" key="1">
    <citation type="submission" date="2018-06" db="EMBL/GenBank/DDBJ databases">
        <title>Genomic Encyclopedia of Type Strains, Phase III (KMG-III): the genomes of soil and plant-associated and newly described type strains.</title>
        <authorList>
            <person name="Whitman W."/>
        </authorList>
    </citation>
    <scope>NUCLEOTIDE SEQUENCE [LARGE SCALE GENOMIC DNA]</scope>
    <source>
        <strain evidence="6 7">CGMCC 4.7090</strain>
    </source>
</reference>
<dbReference type="PROSITE" id="PS50160">
    <property type="entry name" value="DNA_LIGASE_A3"/>
    <property type="match status" value="1"/>
</dbReference>
<dbReference type="GO" id="GO:0006281">
    <property type="term" value="P:DNA repair"/>
    <property type="evidence" value="ECO:0007669"/>
    <property type="project" value="InterPro"/>
</dbReference>
<sequence length="305" mass="33300">MLATAGPLPVGPEWSYEFKWDGVRVLALFGGGPTDLFARSGAVVTPAYPEIADLHLPEGTLLDGEMVVLDAAGRPSFTALAERMHVRDKPRAARLAASLPVTYMIFDLLFLDGMDQTGLPYLARRERLEELGLNEERWMVPPSFGDGQATADAARENRLEGVMAKRSDSVYLPGRRSTDWIKVKFDQTGDYVIGGWRPGARKLGGLLVGVPTADGLAFRGRVGGGIGAAAEKELLARLEPIASGDSPFAPGAVPREDSRGANWVRPELVAEIKFGNRTPDRRLRFPRFLRLRDDKTPAECADDEE</sequence>
<dbReference type="InterPro" id="IPR012340">
    <property type="entry name" value="NA-bd_OB-fold"/>
</dbReference>
<evidence type="ECO:0000256" key="4">
    <source>
        <dbReference type="ARBA" id="ARBA00034003"/>
    </source>
</evidence>
<dbReference type="InterPro" id="IPR012310">
    <property type="entry name" value="DNA_ligase_ATP-dep_cent"/>
</dbReference>
<dbReference type="InterPro" id="IPR014146">
    <property type="entry name" value="LigD_ligase_dom"/>
</dbReference>
<comment type="catalytic activity">
    <reaction evidence="4">
        <text>ATP + (deoxyribonucleotide)n-3'-hydroxyl + 5'-phospho-(deoxyribonucleotide)m = (deoxyribonucleotide)n+m + AMP + diphosphate.</text>
        <dbReference type="EC" id="6.5.1.1"/>
    </reaction>
</comment>
<dbReference type="SUPFAM" id="SSF50249">
    <property type="entry name" value="Nucleic acid-binding proteins"/>
    <property type="match status" value="1"/>
</dbReference>
<evidence type="ECO:0000313" key="7">
    <source>
        <dbReference type="Proteomes" id="UP000249341"/>
    </source>
</evidence>
<evidence type="ECO:0000259" key="5">
    <source>
        <dbReference type="PROSITE" id="PS50160"/>
    </source>
</evidence>
<feature type="domain" description="ATP-dependent DNA ligase family profile" evidence="5">
    <location>
        <begin position="98"/>
        <end position="228"/>
    </location>
</feature>
<dbReference type="GO" id="GO:0005524">
    <property type="term" value="F:ATP binding"/>
    <property type="evidence" value="ECO:0007669"/>
    <property type="project" value="InterPro"/>
</dbReference>
<dbReference type="PANTHER" id="PTHR45674:SF4">
    <property type="entry name" value="DNA LIGASE 1"/>
    <property type="match status" value="1"/>
</dbReference>
<gene>
    <name evidence="6" type="ORF">B0I29_114154</name>
</gene>
<proteinExistence type="inferred from homology"/>
<dbReference type="InterPro" id="IPR050191">
    <property type="entry name" value="ATP-dep_DNA_ligase"/>
</dbReference>